<organism evidence="1">
    <name type="scientific">freshwater metagenome</name>
    <dbReference type="NCBI Taxonomy" id="449393"/>
    <lineage>
        <taxon>unclassified sequences</taxon>
        <taxon>metagenomes</taxon>
        <taxon>ecological metagenomes</taxon>
    </lineage>
</organism>
<sequence length="45" mass="5034">MLGKLLKKSKIADKEIPTGKLQPGDAWVLFLKKKKVVQVDYLPAP</sequence>
<accession>A0A6J7KR99</accession>
<dbReference type="EMBL" id="CAFBNS010000051">
    <property type="protein sequence ID" value="CAB4958968.1"/>
    <property type="molecule type" value="Genomic_DNA"/>
</dbReference>
<gene>
    <name evidence="1" type="ORF">UFOPK3874_00405</name>
</gene>
<proteinExistence type="predicted"/>
<name>A0A6J7KR99_9ZZZZ</name>
<dbReference type="AlphaFoldDB" id="A0A6J7KR99"/>
<evidence type="ECO:0000313" key="1">
    <source>
        <dbReference type="EMBL" id="CAB4958968.1"/>
    </source>
</evidence>
<reference evidence="1" key="1">
    <citation type="submission" date="2020-05" db="EMBL/GenBank/DDBJ databases">
        <authorList>
            <person name="Chiriac C."/>
            <person name="Salcher M."/>
            <person name="Ghai R."/>
            <person name="Kavagutti S V."/>
        </authorList>
    </citation>
    <scope>NUCLEOTIDE SEQUENCE</scope>
</reference>
<protein>
    <submittedName>
        <fullName evidence="1">Unannotated protein</fullName>
    </submittedName>
</protein>